<keyword evidence="1" id="KW-0472">Membrane</keyword>
<reference evidence="2" key="1">
    <citation type="journal article" date="2005" name="Virology">
        <title>A novel rudivirus, ARV1, of the hyperthermophilic archaeal genus Acidianus.</title>
        <authorList>
            <person name="Vestergaard G."/>
            <person name="Haring M."/>
            <person name="Peng X."/>
            <person name="Rachel R."/>
            <person name="Garrett R.A."/>
            <person name="Prangishvili D."/>
        </authorList>
    </citation>
    <scope>NUCLEOTIDE SEQUENCE</scope>
</reference>
<feature type="transmembrane region" description="Helical" evidence="1">
    <location>
        <begin position="47"/>
        <end position="66"/>
    </location>
</feature>
<dbReference type="Proteomes" id="UP000001777">
    <property type="component" value="Segment"/>
</dbReference>
<evidence type="ECO:0000256" key="1">
    <source>
        <dbReference type="SAM" id="Phobius"/>
    </source>
</evidence>
<keyword evidence="3" id="KW-1185">Reference proteome</keyword>
<accession>Q50I61</accession>
<keyword evidence="1" id="KW-1133">Transmembrane helix</keyword>
<organism evidence="2 3">
    <name type="scientific">Acidianus rod-shaped virus 1</name>
    <dbReference type="NCBI Taxonomy" id="309181"/>
    <lineage>
        <taxon>Viruses</taxon>
        <taxon>Adnaviria</taxon>
        <taxon>Zilligvirae</taxon>
        <taxon>Taleaviricota</taxon>
        <taxon>Tokiviricetes</taxon>
        <taxon>Ligamenvirales</taxon>
        <taxon>Rudiviridae</taxon>
        <taxon>Itarudivirus</taxon>
        <taxon>Itarudivirus pozzuoliense</taxon>
        <taxon>Itarudivirus ARV1</taxon>
    </lineage>
</organism>
<evidence type="ECO:0000313" key="3">
    <source>
        <dbReference type="Proteomes" id="UP000001777"/>
    </source>
</evidence>
<dbReference type="KEGG" id="vg:5729540"/>
<name>Q50I61_9VIRU</name>
<feature type="transmembrane region" description="Helical" evidence="1">
    <location>
        <begin position="20"/>
        <end position="40"/>
    </location>
</feature>
<keyword evidence="1" id="KW-0812">Transmembrane</keyword>
<dbReference type="EMBL" id="AJ875026">
    <property type="protein sequence ID" value="CAI44165.1"/>
    <property type="molecule type" value="Genomic_DNA"/>
</dbReference>
<dbReference type="RefSeq" id="YP_001542627.1">
    <property type="nucleotide sequence ID" value="NC_009965.1"/>
</dbReference>
<sequence>MAFQSGIWSIASSTNFLIDIPLFAQYVFSFVFFLGLILMVISTVFSFSFLGLYCDFCIFICVLPTVDN</sequence>
<dbReference type="GeneID" id="5729540"/>
<proteinExistence type="predicted"/>
<protein>
    <submittedName>
        <fullName evidence="2">Uncharacterized protein</fullName>
    </submittedName>
</protein>
<evidence type="ECO:0000313" key="2">
    <source>
        <dbReference type="EMBL" id="CAI44165.1"/>
    </source>
</evidence>